<dbReference type="GO" id="GO:0140588">
    <property type="term" value="P:chromatin looping"/>
    <property type="evidence" value="ECO:0007669"/>
    <property type="project" value="InterPro"/>
</dbReference>
<dbReference type="PANTHER" id="PTHR21704:SF18">
    <property type="entry name" value="NIPPED-B-LIKE PROTEIN"/>
    <property type="match status" value="1"/>
</dbReference>
<dbReference type="GO" id="GO:0071169">
    <property type="term" value="P:establishment of protein localization to chromatin"/>
    <property type="evidence" value="ECO:0007669"/>
    <property type="project" value="TreeGrafter"/>
</dbReference>
<dbReference type="PANTHER" id="PTHR21704">
    <property type="entry name" value="NIPPED-B-LIKE PROTEIN DELANGIN SCC2-RELATED"/>
    <property type="match status" value="1"/>
</dbReference>
<comment type="similarity">
    <text evidence="1">Belongs to the SCC2/Nipped-B family.</text>
</comment>
<proteinExistence type="inferred from homology"/>
<dbReference type="GO" id="GO:0010468">
    <property type="term" value="P:regulation of gene expression"/>
    <property type="evidence" value="ECO:0007669"/>
    <property type="project" value="InterPro"/>
</dbReference>
<gene>
    <name evidence="4" type="ORF">J437_LFUL019739</name>
</gene>
<dbReference type="Proteomes" id="UP000792457">
    <property type="component" value="Unassembled WGS sequence"/>
</dbReference>
<accession>A0A8K0KSM5</accession>
<evidence type="ECO:0000259" key="3">
    <source>
        <dbReference type="Pfam" id="PF12830"/>
    </source>
</evidence>
<reference evidence="4" key="2">
    <citation type="submission" date="2017-10" db="EMBL/GenBank/DDBJ databases">
        <title>Ladona fulva Genome sequencing and assembly.</title>
        <authorList>
            <person name="Murali S."/>
            <person name="Richards S."/>
            <person name="Bandaranaike D."/>
            <person name="Bellair M."/>
            <person name="Blankenburg K."/>
            <person name="Chao H."/>
            <person name="Dinh H."/>
            <person name="Doddapaneni H."/>
            <person name="Dugan-Rocha S."/>
            <person name="Elkadiri S."/>
            <person name="Gnanaolivu R."/>
            <person name="Hernandez B."/>
            <person name="Skinner E."/>
            <person name="Javaid M."/>
            <person name="Lee S."/>
            <person name="Li M."/>
            <person name="Ming W."/>
            <person name="Munidasa M."/>
            <person name="Muniz J."/>
            <person name="Nguyen L."/>
            <person name="Hughes D."/>
            <person name="Osuji N."/>
            <person name="Pu L.-L."/>
            <person name="Puazo M."/>
            <person name="Qu C."/>
            <person name="Quiroz J."/>
            <person name="Raj R."/>
            <person name="Weissenberger G."/>
            <person name="Xin Y."/>
            <person name="Zou X."/>
            <person name="Han Y."/>
            <person name="Worley K."/>
            <person name="Muzny D."/>
            <person name="Gibbs R."/>
        </authorList>
    </citation>
    <scope>NUCLEOTIDE SEQUENCE</scope>
    <source>
        <strain evidence="4">Sampled in the wild</strain>
    </source>
</reference>
<dbReference type="GO" id="GO:0090694">
    <property type="term" value="C:Scc2-Scc4 cohesin loading complex"/>
    <property type="evidence" value="ECO:0007669"/>
    <property type="project" value="TreeGrafter"/>
</dbReference>
<feature type="region of interest" description="Disordered" evidence="2">
    <location>
        <begin position="347"/>
        <end position="426"/>
    </location>
</feature>
<dbReference type="GO" id="GO:1990414">
    <property type="term" value="P:replication-born double-strand break repair via sister chromatid exchange"/>
    <property type="evidence" value="ECO:0007669"/>
    <property type="project" value="TreeGrafter"/>
</dbReference>
<feature type="domain" description="Sister chromatid cohesion C-terminal" evidence="3">
    <location>
        <begin position="1"/>
        <end position="133"/>
    </location>
</feature>
<dbReference type="GO" id="GO:0003682">
    <property type="term" value="F:chromatin binding"/>
    <property type="evidence" value="ECO:0007669"/>
    <property type="project" value="TreeGrafter"/>
</dbReference>
<dbReference type="InterPro" id="IPR024986">
    <property type="entry name" value="Nipped-B_C"/>
</dbReference>
<feature type="compositionally biased region" description="Low complexity" evidence="2">
    <location>
        <begin position="352"/>
        <end position="372"/>
    </location>
</feature>
<dbReference type="OrthoDB" id="418242at2759"/>
<comment type="subcellular location">
    <subcellularLocation>
        <location evidence="1">Nucleus</location>
    </subcellularLocation>
</comment>
<feature type="region of interest" description="Disordered" evidence="2">
    <location>
        <begin position="205"/>
        <end position="226"/>
    </location>
</feature>
<evidence type="ECO:0000256" key="1">
    <source>
        <dbReference type="RuleBase" id="RU364107"/>
    </source>
</evidence>
<dbReference type="GO" id="GO:0034087">
    <property type="term" value="P:establishment of mitotic sister chromatid cohesion"/>
    <property type="evidence" value="ECO:0007669"/>
    <property type="project" value="TreeGrafter"/>
</dbReference>
<keyword evidence="1" id="KW-0677">Repeat</keyword>
<keyword evidence="1" id="KW-0539">Nucleus</keyword>
<evidence type="ECO:0000313" key="4">
    <source>
        <dbReference type="EMBL" id="KAG8240117.1"/>
    </source>
</evidence>
<keyword evidence="1" id="KW-0131">Cell cycle</keyword>
<dbReference type="GO" id="GO:0061775">
    <property type="term" value="F:cohesin loader activity"/>
    <property type="evidence" value="ECO:0007669"/>
    <property type="project" value="InterPro"/>
</dbReference>
<protein>
    <recommendedName>
        <fullName evidence="1">Nipped-B protein</fullName>
    </recommendedName>
</protein>
<dbReference type="AlphaFoldDB" id="A0A8K0KSM5"/>
<name>A0A8K0KSM5_LADFU</name>
<feature type="compositionally biased region" description="Low complexity" evidence="2">
    <location>
        <begin position="393"/>
        <end position="402"/>
    </location>
</feature>
<reference evidence="4" key="1">
    <citation type="submission" date="2013-04" db="EMBL/GenBank/DDBJ databases">
        <authorList>
            <person name="Qu J."/>
            <person name="Murali S.C."/>
            <person name="Bandaranaike D."/>
            <person name="Bellair M."/>
            <person name="Blankenburg K."/>
            <person name="Chao H."/>
            <person name="Dinh H."/>
            <person name="Doddapaneni H."/>
            <person name="Downs B."/>
            <person name="Dugan-Rocha S."/>
            <person name="Elkadiri S."/>
            <person name="Gnanaolivu R.D."/>
            <person name="Hernandez B."/>
            <person name="Javaid M."/>
            <person name="Jayaseelan J.C."/>
            <person name="Lee S."/>
            <person name="Li M."/>
            <person name="Ming W."/>
            <person name="Munidasa M."/>
            <person name="Muniz J."/>
            <person name="Nguyen L."/>
            <person name="Ongeri F."/>
            <person name="Osuji N."/>
            <person name="Pu L.-L."/>
            <person name="Puazo M."/>
            <person name="Qu C."/>
            <person name="Quiroz J."/>
            <person name="Raj R."/>
            <person name="Weissenberger G."/>
            <person name="Xin Y."/>
            <person name="Zou X."/>
            <person name="Han Y."/>
            <person name="Richards S."/>
            <person name="Worley K."/>
            <person name="Muzny D."/>
            <person name="Gibbs R."/>
        </authorList>
    </citation>
    <scope>NUCLEOTIDE SEQUENCE</scope>
    <source>
        <strain evidence="4">Sampled in the wild</strain>
    </source>
</reference>
<organism evidence="4 5">
    <name type="scientific">Ladona fulva</name>
    <name type="common">Scarce chaser dragonfly</name>
    <name type="synonym">Libellula fulva</name>
    <dbReference type="NCBI Taxonomy" id="123851"/>
    <lineage>
        <taxon>Eukaryota</taxon>
        <taxon>Metazoa</taxon>
        <taxon>Ecdysozoa</taxon>
        <taxon>Arthropoda</taxon>
        <taxon>Hexapoda</taxon>
        <taxon>Insecta</taxon>
        <taxon>Pterygota</taxon>
        <taxon>Palaeoptera</taxon>
        <taxon>Odonata</taxon>
        <taxon>Epiprocta</taxon>
        <taxon>Anisoptera</taxon>
        <taxon>Libelluloidea</taxon>
        <taxon>Libellulidae</taxon>
        <taxon>Ladona</taxon>
    </lineage>
</organism>
<sequence length="426" mass="46764">MICMSTDVEMMVSHSADKQLQDIEKKYPGFIHMKSQVGIRLSYKLQEIVQGEGIVRGYRIREGEVPTALNGFLYSILRSTKQQRRAIASSILKQFDEQVKTSLSQMLYLADNLAYFPFQVQDEPLFIIHHIDIMISVSGTNLLQAFREALLPTNKSQEGQQGIPLSIPMEKPEAKGHPNLNVPVGMFEPGTNSYANNVESNANEAACNSSTTRTGNVARPYDEEEDEDEDLDVLLARLPGDCSVLQECITASQGCMLLLVLKQHLKDLYGITDAKIAQYSPSESAKVYEKTVNRRNTSCFDPKATLQKLREGSPSGVWDEAARRSLVQQYLEFKQLMLKFDPSDADEEDVVAEGGASSKTAKSSAQTADSSANPGDDESGCPTGDGKSNMDQSAADASAVDARIGLPLSEVKSQQQEGGECEKVMI</sequence>
<evidence type="ECO:0000313" key="5">
    <source>
        <dbReference type="Proteomes" id="UP000792457"/>
    </source>
</evidence>
<keyword evidence="5" id="KW-1185">Reference proteome</keyword>
<dbReference type="InterPro" id="IPR033031">
    <property type="entry name" value="Scc2/Nipped-B"/>
</dbReference>
<evidence type="ECO:0000256" key="2">
    <source>
        <dbReference type="SAM" id="MobiDB-lite"/>
    </source>
</evidence>
<dbReference type="EMBL" id="KZ311569">
    <property type="protein sequence ID" value="KAG8240117.1"/>
    <property type="molecule type" value="Genomic_DNA"/>
</dbReference>
<dbReference type="Pfam" id="PF12830">
    <property type="entry name" value="Nipped-B_C"/>
    <property type="match status" value="1"/>
</dbReference>
<comment type="caution">
    <text evidence="4">The sequence shown here is derived from an EMBL/GenBank/DDBJ whole genome shotgun (WGS) entry which is preliminary data.</text>
</comment>